<dbReference type="Proteomes" id="UP001209878">
    <property type="component" value="Unassembled WGS sequence"/>
</dbReference>
<protein>
    <submittedName>
        <fullName evidence="1">Uncharacterized protein</fullName>
    </submittedName>
</protein>
<sequence length="482" mass="53241">MASVSQKASCLNQLTATNHTLTGNTQLGAIRSYTEMAKILKNVSKSLDEDNSQDILASRPEFVESAAWTVFNGSLTLVEKILVEEEHLTAEVAHACLKTVDDIVSTLISLKVPGHRAIELSTQDLSMKLKKDYVDNLSGATFHLRSATTDKGGRREGEVRLPDIMGNSDTSAEHVICMQLMYASHSLYNWTSVAGEAAVTDIVDLRLSDEDGTPRPLHSLSHPVTISMPLFSGEDNTRNVTVALPGGSGDIDPDDSTIFSLQVPQNKQYYVMLNLLGVATHLSFILVVKLHSMPVLWDFYGGERISKSAVMFIVSFTRQQTVNISHFNVPGVENLIERNGSIYILGRTFTSNKTVSLFFGLMPTAYDRDLCAQCRKVSDATCGFCVPRSVNESLESVVMQVSLALPDCLYWNESDSKWNNYGCKVTYNNYSFAFLIFEDYTLKTLQHICKIFVAILLFDISKFHGVCIFICIGVIGCSGSKE</sequence>
<name>A0AAD9P3C8_RIDPI</name>
<dbReference type="AlphaFoldDB" id="A0AAD9P3C8"/>
<gene>
    <name evidence="1" type="ORF">NP493_167g02009</name>
</gene>
<dbReference type="PANTHER" id="PTHR10877">
    <property type="entry name" value="POLYCYSTIN FAMILY MEMBER"/>
    <property type="match status" value="1"/>
</dbReference>
<accession>A0AAD9P3C8</accession>
<dbReference type="InterPro" id="IPR051223">
    <property type="entry name" value="Polycystin"/>
</dbReference>
<comment type="caution">
    <text evidence="1">The sequence shown here is derived from an EMBL/GenBank/DDBJ whole genome shotgun (WGS) entry which is preliminary data.</text>
</comment>
<dbReference type="GO" id="GO:0005262">
    <property type="term" value="F:calcium channel activity"/>
    <property type="evidence" value="ECO:0007669"/>
    <property type="project" value="TreeGrafter"/>
</dbReference>
<dbReference type="PANTHER" id="PTHR10877:SF194">
    <property type="entry name" value="LOCATION OF VULVA DEFECTIVE 1"/>
    <property type="match status" value="1"/>
</dbReference>
<organism evidence="1 2">
    <name type="scientific">Ridgeia piscesae</name>
    <name type="common">Tubeworm</name>
    <dbReference type="NCBI Taxonomy" id="27915"/>
    <lineage>
        <taxon>Eukaryota</taxon>
        <taxon>Metazoa</taxon>
        <taxon>Spiralia</taxon>
        <taxon>Lophotrochozoa</taxon>
        <taxon>Annelida</taxon>
        <taxon>Polychaeta</taxon>
        <taxon>Sedentaria</taxon>
        <taxon>Canalipalpata</taxon>
        <taxon>Sabellida</taxon>
        <taxon>Siboglinidae</taxon>
        <taxon>Ridgeia</taxon>
    </lineage>
</organism>
<proteinExistence type="predicted"/>
<dbReference type="GO" id="GO:0016020">
    <property type="term" value="C:membrane"/>
    <property type="evidence" value="ECO:0007669"/>
    <property type="project" value="TreeGrafter"/>
</dbReference>
<evidence type="ECO:0000313" key="1">
    <source>
        <dbReference type="EMBL" id="KAK2187388.1"/>
    </source>
</evidence>
<reference evidence="1" key="1">
    <citation type="journal article" date="2023" name="Mol. Biol. Evol.">
        <title>Third-Generation Sequencing Reveals the Adaptive Role of the Epigenome in Three Deep-Sea Polychaetes.</title>
        <authorList>
            <person name="Perez M."/>
            <person name="Aroh O."/>
            <person name="Sun Y."/>
            <person name="Lan Y."/>
            <person name="Juniper S.K."/>
            <person name="Young C.R."/>
            <person name="Angers B."/>
            <person name="Qian P.Y."/>
        </authorList>
    </citation>
    <scope>NUCLEOTIDE SEQUENCE</scope>
    <source>
        <strain evidence="1">R07B-5</strain>
    </source>
</reference>
<dbReference type="EMBL" id="JAODUO010000167">
    <property type="protein sequence ID" value="KAK2187388.1"/>
    <property type="molecule type" value="Genomic_DNA"/>
</dbReference>
<dbReference type="GO" id="GO:0050982">
    <property type="term" value="P:detection of mechanical stimulus"/>
    <property type="evidence" value="ECO:0007669"/>
    <property type="project" value="TreeGrafter"/>
</dbReference>
<evidence type="ECO:0000313" key="2">
    <source>
        <dbReference type="Proteomes" id="UP001209878"/>
    </source>
</evidence>
<keyword evidence="2" id="KW-1185">Reference proteome</keyword>